<reference evidence="10 11" key="1">
    <citation type="submission" date="2019-03" db="EMBL/GenBank/DDBJ databases">
        <title>Genomic Encyclopedia of Type Strains, Phase IV (KMG-IV): sequencing the most valuable type-strain genomes for metagenomic binning, comparative biology and taxonomic classification.</title>
        <authorList>
            <person name="Goeker M."/>
        </authorList>
    </citation>
    <scope>NUCLEOTIDE SEQUENCE [LARGE SCALE GENOMIC DNA]</scope>
    <source>
        <strain evidence="10 11">DSM 24179</strain>
    </source>
</reference>
<evidence type="ECO:0000313" key="10">
    <source>
        <dbReference type="EMBL" id="TCO08758.1"/>
    </source>
</evidence>
<dbReference type="PROSITE" id="PS01326">
    <property type="entry name" value="DAP_EPIMERASE"/>
    <property type="match status" value="1"/>
</dbReference>
<feature type="site" description="Could be important to modulate the pK values of the two catalytic cysteine residues" evidence="8">
    <location>
        <position position="191"/>
    </location>
</feature>
<proteinExistence type="inferred from homology"/>
<evidence type="ECO:0000256" key="2">
    <source>
        <dbReference type="ARBA" id="ARBA00010219"/>
    </source>
</evidence>
<sequence>MEQLKFYKYHGTGNDFVIIDNRDSLFNISDRDLISFICHRRFGVGADGLMLLENSPEYAFYMRYYNSDGNESTMCGNGGRCIVKFACDLGMVKENEIFTFDAIDGIHHALVTPDIIKLKMVDVNGIEMVADGYFLNTGSPHFVCYTENLEQTDVVSAGRAIRNNSYFGKAGTNVNFVEKCGDSSIMVRTYERGVEDETWSCGTGCVASVLTNFFLHGGDTGYSIKVKGGALTVRFTAQDKGVYNNIWLEGPAKFVFSGNINVQ</sequence>
<name>A0A4V2RWJ1_9BACT</name>
<dbReference type="OrthoDB" id="9805408at2"/>
<comment type="pathway">
    <text evidence="1 8">Amino-acid biosynthesis; L-lysine biosynthesis via DAP pathway; DL-2,6-diaminopimelate from LL-2,6-diaminopimelate: step 1/1.</text>
</comment>
<feature type="binding site" evidence="8">
    <location>
        <position position="173"/>
    </location>
    <ligand>
        <name>substrate</name>
    </ligand>
</feature>
<keyword evidence="4 8" id="KW-0028">Amino-acid biosynthesis</keyword>
<dbReference type="PANTHER" id="PTHR31689">
    <property type="entry name" value="DIAMINOPIMELATE EPIMERASE, CHLOROPLASTIC"/>
    <property type="match status" value="1"/>
</dbReference>
<dbReference type="Gene3D" id="3.10.310.10">
    <property type="entry name" value="Diaminopimelate Epimerase, Chain A, domain 1"/>
    <property type="match status" value="2"/>
</dbReference>
<comment type="function">
    <text evidence="8">Catalyzes the stereoinversion of LL-2,6-diaminopimelate (L,L-DAP) to meso-diaminopimelate (meso-DAP), a precursor of L-lysine and an essential component of the bacterial peptidoglycan.</text>
</comment>
<gene>
    <name evidence="8" type="primary">dapF</name>
    <name evidence="10" type="ORF">EV194_10469</name>
</gene>
<feature type="binding site" evidence="8">
    <location>
        <begin position="76"/>
        <end position="77"/>
    </location>
    <ligand>
        <name>substrate</name>
    </ligand>
</feature>
<feature type="active site" description="Proton donor" evidence="8">
    <location>
        <position position="75"/>
    </location>
</feature>
<dbReference type="InterPro" id="IPR001653">
    <property type="entry name" value="DAP_epimerase_DapF"/>
</dbReference>
<feature type="binding site" evidence="8">
    <location>
        <begin position="202"/>
        <end position="203"/>
    </location>
    <ligand>
        <name>substrate</name>
    </ligand>
</feature>
<dbReference type="PANTHER" id="PTHR31689:SF0">
    <property type="entry name" value="DIAMINOPIMELATE EPIMERASE"/>
    <property type="match status" value="1"/>
</dbReference>
<evidence type="ECO:0000256" key="3">
    <source>
        <dbReference type="ARBA" id="ARBA00013080"/>
    </source>
</evidence>
<dbReference type="Proteomes" id="UP000295221">
    <property type="component" value="Unassembled WGS sequence"/>
</dbReference>
<dbReference type="GO" id="GO:0008837">
    <property type="term" value="F:diaminopimelate epimerase activity"/>
    <property type="evidence" value="ECO:0007669"/>
    <property type="project" value="UniProtKB-UniRule"/>
</dbReference>
<feature type="active site" description="Proton acceptor" evidence="8">
    <location>
        <position position="201"/>
    </location>
</feature>
<dbReference type="Pfam" id="PF01678">
    <property type="entry name" value="DAP_epimerase"/>
    <property type="match status" value="2"/>
</dbReference>
<dbReference type="GO" id="GO:0005829">
    <property type="term" value="C:cytosol"/>
    <property type="evidence" value="ECO:0007669"/>
    <property type="project" value="TreeGrafter"/>
</dbReference>
<accession>A0A4V2RWJ1</accession>
<comment type="similarity">
    <text evidence="2 8">Belongs to the diaminopimelate epimerase family.</text>
</comment>
<keyword evidence="6 8" id="KW-0413">Isomerase</keyword>
<comment type="caution">
    <text evidence="10">The sequence shown here is derived from an EMBL/GenBank/DDBJ whole genome shotgun (WGS) entry which is preliminary data.</text>
</comment>
<evidence type="ECO:0000313" key="11">
    <source>
        <dbReference type="Proteomes" id="UP000295221"/>
    </source>
</evidence>
<evidence type="ECO:0000256" key="6">
    <source>
        <dbReference type="ARBA" id="ARBA00023235"/>
    </source>
</evidence>
<feature type="binding site" evidence="8">
    <location>
        <begin position="191"/>
        <end position="192"/>
    </location>
    <ligand>
        <name>substrate</name>
    </ligand>
</feature>
<dbReference type="EMBL" id="SLWK01000004">
    <property type="protein sequence ID" value="TCO08758.1"/>
    <property type="molecule type" value="Genomic_DNA"/>
</dbReference>
<dbReference type="UniPathway" id="UPA00034">
    <property type="reaction ID" value="UER00025"/>
</dbReference>
<keyword evidence="11" id="KW-1185">Reference proteome</keyword>
<organism evidence="10 11">
    <name type="scientific">Natronoflexus pectinivorans</name>
    <dbReference type="NCBI Taxonomy" id="682526"/>
    <lineage>
        <taxon>Bacteria</taxon>
        <taxon>Pseudomonadati</taxon>
        <taxon>Bacteroidota</taxon>
        <taxon>Bacteroidia</taxon>
        <taxon>Marinilabiliales</taxon>
        <taxon>Marinilabiliaceae</taxon>
        <taxon>Natronoflexus</taxon>
    </lineage>
</organism>
<protein>
    <recommendedName>
        <fullName evidence="3 8">Diaminopimelate epimerase</fullName>
        <shortName evidence="8">DAP epimerase</shortName>
        <ecNumber evidence="3 8">5.1.1.7</ecNumber>
    </recommendedName>
    <alternativeName>
        <fullName evidence="8">PLP-independent amino acid racemase</fullName>
    </alternativeName>
</protein>
<keyword evidence="8" id="KW-0963">Cytoplasm</keyword>
<dbReference type="SUPFAM" id="SSF54506">
    <property type="entry name" value="Diaminopimelate epimerase-like"/>
    <property type="match status" value="2"/>
</dbReference>
<comment type="subunit">
    <text evidence="8">Homodimer.</text>
</comment>
<keyword evidence="5 8" id="KW-0457">Lysine biosynthesis</keyword>
<evidence type="ECO:0000256" key="8">
    <source>
        <dbReference type="HAMAP-Rule" id="MF_00197"/>
    </source>
</evidence>
<evidence type="ECO:0000256" key="7">
    <source>
        <dbReference type="ARBA" id="ARBA00051712"/>
    </source>
</evidence>
<evidence type="ECO:0000256" key="5">
    <source>
        <dbReference type="ARBA" id="ARBA00023154"/>
    </source>
</evidence>
<feature type="binding site" evidence="8">
    <location>
        <position position="14"/>
    </location>
    <ligand>
        <name>substrate</name>
    </ligand>
</feature>
<dbReference type="HAMAP" id="MF_00197">
    <property type="entry name" value="DAP_epimerase"/>
    <property type="match status" value="1"/>
</dbReference>
<feature type="binding site" evidence="8">
    <location>
        <position position="66"/>
    </location>
    <ligand>
        <name>substrate</name>
    </ligand>
</feature>
<dbReference type="AlphaFoldDB" id="A0A4V2RWJ1"/>
<evidence type="ECO:0000256" key="9">
    <source>
        <dbReference type="PROSITE-ProRule" id="PRU10125"/>
    </source>
</evidence>
<evidence type="ECO:0000256" key="1">
    <source>
        <dbReference type="ARBA" id="ARBA00005196"/>
    </source>
</evidence>
<evidence type="ECO:0000256" key="4">
    <source>
        <dbReference type="ARBA" id="ARBA00022605"/>
    </source>
</evidence>
<comment type="catalytic activity">
    <reaction evidence="7 8">
        <text>(2S,6S)-2,6-diaminopimelate = meso-2,6-diaminopimelate</text>
        <dbReference type="Rhea" id="RHEA:15393"/>
        <dbReference type="ChEBI" id="CHEBI:57609"/>
        <dbReference type="ChEBI" id="CHEBI:57791"/>
        <dbReference type="EC" id="5.1.1.7"/>
    </reaction>
</comment>
<dbReference type="InterPro" id="IPR018510">
    <property type="entry name" value="DAP_epimerase_AS"/>
</dbReference>
<comment type="subcellular location">
    <subcellularLocation>
        <location evidence="8">Cytoplasm</location>
    </subcellularLocation>
</comment>
<feature type="site" description="Could be important to modulate the pK values of the two catalytic cysteine residues" evidence="8">
    <location>
        <position position="141"/>
    </location>
</feature>
<comment type="caution">
    <text evidence="8">Lacks conserved residue(s) required for the propagation of feature annotation.</text>
</comment>
<feature type="active site" evidence="9">
    <location>
        <position position="75"/>
    </location>
</feature>
<dbReference type="NCBIfam" id="TIGR00652">
    <property type="entry name" value="DapF"/>
    <property type="match status" value="1"/>
</dbReference>
<dbReference type="EC" id="5.1.1.7" evidence="3 8"/>
<dbReference type="GO" id="GO:0009089">
    <property type="term" value="P:lysine biosynthetic process via diaminopimelate"/>
    <property type="evidence" value="ECO:0007669"/>
    <property type="project" value="UniProtKB-UniRule"/>
</dbReference>
<dbReference type="RefSeq" id="WP_132433347.1">
    <property type="nucleotide sequence ID" value="NZ_SLWK01000004.1"/>
</dbReference>